<accession>A0A1I4BT41</accession>
<keyword evidence="3" id="KW-1185">Reference proteome</keyword>
<feature type="signal peptide" evidence="1">
    <location>
        <begin position="1"/>
        <end position="28"/>
    </location>
</feature>
<dbReference type="InterPro" id="IPR009642">
    <property type="entry name" value="DUF1236"/>
</dbReference>
<proteinExistence type="predicted"/>
<evidence type="ECO:0000313" key="3">
    <source>
        <dbReference type="Proteomes" id="UP000323300"/>
    </source>
</evidence>
<keyword evidence="1" id="KW-0732">Signal</keyword>
<evidence type="ECO:0000256" key="1">
    <source>
        <dbReference type="SAM" id="SignalP"/>
    </source>
</evidence>
<name>A0A1I4BT41_9HYPH</name>
<dbReference type="Proteomes" id="UP000323300">
    <property type="component" value="Unassembled WGS sequence"/>
</dbReference>
<gene>
    <name evidence="2" type="ORF">SAMN04488498_11145</name>
</gene>
<feature type="chain" id="PRO_5009302553" description="DUF1236 domain-containing protein" evidence="1">
    <location>
        <begin position="29"/>
        <end position="107"/>
    </location>
</feature>
<dbReference type="AlphaFoldDB" id="A0A1I4BT41"/>
<sequence length="107" mass="11685">MKVIGVKNILSPAIAGLMMCGGVAVAMAQDVIIAPEQETVIREYVKKKPLASISVPGVELNIGSTLPETVEVHRFEEVSDVTYEYVIVDNRTVLVEPGTRKIVKIYD</sequence>
<dbReference type="EMBL" id="FOSL01000011">
    <property type="protein sequence ID" value="SFK71570.1"/>
    <property type="molecule type" value="Genomic_DNA"/>
</dbReference>
<protein>
    <recommendedName>
        <fullName evidence="4">DUF1236 domain-containing protein</fullName>
    </recommendedName>
</protein>
<organism evidence="2 3">
    <name type="scientific">Neomesorhizobium albiziae</name>
    <dbReference type="NCBI Taxonomy" id="335020"/>
    <lineage>
        <taxon>Bacteria</taxon>
        <taxon>Pseudomonadati</taxon>
        <taxon>Pseudomonadota</taxon>
        <taxon>Alphaproteobacteria</taxon>
        <taxon>Hyphomicrobiales</taxon>
        <taxon>Phyllobacteriaceae</taxon>
        <taxon>Neomesorhizobium</taxon>
    </lineage>
</organism>
<evidence type="ECO:0000313" key="2">
    <source>
        <dbReference type="EMBL" id="SFK71570.1"/>
    </source>
</evidence>
<dbReference type="OrthoDB" id="102964at2"/>
<reference evidence="2 3" key="1">
    <citation type="submission" date="2016-10" db="EMBL/GenBank/DDBJ databases">
        <authorList>
            <person name="Varghese N."/>
            <person name="Submissions S."/>
        </authorList>
    </citation>
    <scope>NUCLEOTIDE SEQUENCE [LARGE SCALE GENOMIC DNA]</scope>
    <source>
        <strain evidence="2 3">DSM 21822</strain>
    </source>
</reference>
<dbReference type="Pfam" id="PF06823">
    <property type="entry name" value="DUF1236"/>
    <property type="match status" value="1"/>
</dbReference>
<evidence type="ECO:0008006" key="4">
    <source>
        <dbReference type="Google" id="ProtNLM"/>
    </source>
</evidence>